<dbReference type="SUPFAM" id="SSF64518">
    <property type="entry name" value="Phase 1 flagellin"/>
    <property type="match status" value="1"/>
</dbReference>
<evidence type="ECO:0000256" key="5">
    <source>
        <dbReference type="RuleBase" id="RU362073"/>
    </source>
</evidence>
<evidence type="ECO:0000259" key="7">
    <source>
        <dbReference type="Pfam" id="PF00700"/>
    </source>
</evidence>
<dbReference type="Proteomes" id="UP000242642">
    <property type="component" value="Unassembled WGS sequence"/>
</dbReference>
<dbReference type="RefSeq" id="WP_245711071.1">
    <property type="nucleotide sequence ID" value="NZ_FOHV01000032.1"/>
</dbReference>
<evidence type="ECO:0000313" key="9">
    <source>
        <dbReference type="Proteomes" id="UP000242642"/>
    </source>
</evidence>
<keyword evidence="4 5" id="KW-0975">Bacterial flagellum</keyword>
<dbReference type="Gene3D" id="1.20.1330.10">
    <property type="entry name" value="f41 fragment of flagellin, N-terminal domain"/>
    <property type="match status" value="2"/>
</dbReference>
<evidence type="ECO:0000256" key="2">
    <source>
        <dbReference type="ARBA" id="ARBA00005709"/>
    </source>
</evidence>
<keyword evidence="8" id="KW-0282">Flagellum</keyword>
<dbReference type="PANTHER" id="PTHR42792:SF2">
    <property type="entry name" value="FLAGELLIN"/>
    <property type="match status" value="1"/>
</dbReference>
<evidence type="ECO:0000256" key="1">
    <source>
        <dbReference type="ARBA" id="ARBA00002270"/>
    </source>
</evidence>
<dbReference type="AlphaFoldDB" id="A0A1I0EWJ5"/>
<protein>
    <recommendedName>
        <fullName evidence="5">Flagellin</fullName>
    </recommendedName>
</protein>
<evidence type="ECO:0000259" key="6">
    <source>
        <dbReference type="Pfam" id="PF00669"/>
    </source>
</evidence>
<feature type="domain" description="Flagellin C-terminal" evidence="7">
    <location>
        <begin position="488"/>
        <end position="572"/>
    </location>
</feature>
<dbReference type="GO" id="GO:0005198">
    <property type="term" value="F:structural molecule activity"/>
    <property type="evidence" value="ECO:0007669"/>
    <property type="project" value="UniProtKB-UniRule"/>
</dbReference>
<dbReference type="Pfam" id="PF00700">
    <property type="entry name" value="Flagellin_C"/>
    <property type="match status" value="1"/>
</dbReference>
<dbReference type="InterPro" id="IPR046358">
    <property type="entry name" value="Flagellin_C"/>
</dbReference>
<feature type="domain" description="Flagellin N-terminal" evidence="6">
    <location>
        <begin position="4"/>
        <end position="139"/>
    </location>
</feature>
<dbReference type="STRING" id="1123402.SAMN02583745_02551"/>
<sequence length="573" mass="62387">MPVINTNMLSLATQNNLLKSNSGLSTAIQRLSSGLRINSAKDDAAGQAIANRFTTNIKGLNQARRNASDGISIAQTAEGALNSINDNVQRIRELSVQAANGSNSDTDLNSIQAEIRQRLDEIDRTAAETQFNGKKVLNEDGKLRLQTGANDNETVNVDTQKMDTGSLGIRYFNVNALENVRPINNEEAGFITGLPGTLAETPIIRQSDSAKVLDTFNRQYNLSPGTLAASEKIYTNGNNEFFMRIGITQPNPDTTRLEQLRLPVNTVPETFFFAKIDPAKKTSLTTFAPSDFTVETLYPGHVGSTGQFLGPNGESHVLVGETLTKDATALLNTLQNLGITLPYTENVLSAYDTRPFAAIAGLPFDILRNEHASEFLLTDGNKIYLLLIRSNADAPAEEQAALGLSNGLNLLADITHYLTPSSEFNEVSPPEYLILNAEPIIDQIQVSDLYTFTLKEESLFQDPYPEPGTVLTQLPVEAQTARTIDPLAKLDSAIGKIDSYRGDLGAVMNRLESSINNITTTSNNLTAARSRIEDADYAIEVSNMSRYQILQQAGTSVLTQANQVPDMVLQLLK</sequence>
<dbReference type="Gene3D" id="6.10.10.10">
    <property type="entry name" value="Flagellar export chaperone, C-terminal domain"/>
    <property type="match status" value="1"/>
</dbReference>
<dbReference type="InterPro" id="IPR001492">
    <property type="entry name" value="Flagellin"/>
</dbReference>
<accession>A0A1I0EWJ5</accession>
<dbReference type="InterPro" id="IPR042187">
    <property type="entry name" value="Flagellin_C_sub2"/>
</dbReference>
<organism evidence="8 9">
    <name type="scientific">Thorsellia anophelis DSM 18579</name>
    <dbReference type="NCBI Taxonomy" id="1123402"/>
    <lineage>
        <taxon>Bacteria</taxon>
        <taxon>Pseudomonadati</taxon>
        <taxon>Pseudomonadota</taxon>
        <taxon>Gammaproteobacteria</taxon>
        <taxon>Enterobacterales</taxon>
        <taxon>Thorselliaceae</taxon>
        <taxon>Thorsellia</taxon>
    </lineage>
</organism>
<comment type="subcellular location">
    <subcellularLocation>
        <location evidence="5">Secreted</location>
    </subcellularLocation>
    <subcellularLocation>
        <location evidence="5">Bacterial flagellum</location>
    </subcellularLocation>
</comment>
<comment type="similarity">
    <text evidence="2 5">Belongs to the bacterial flagellin family.</text>
</comment>
<evidence type="ECO:0000256" key="3">
    <source>
        <dbReference type="ARBA" id="ARBA00022525"/>
    </source>
</evidence>
<dbReference type="EMBL" id="FOHV01000032">
    <property type="protein sequence ID" value="SET49870.1"/>
    <property type="molecule type" value="Genomic_DNA"/>
</dbReference>
<comment type="function">
    <text evidence="1 5">Flagellin is the subunit protein which polymerizes to form the filaments of bacterial flagella.</text>
</comment>
<dbReference type="InterPro" id="IPR001029">
    <property type="entry name" value="Flagellin_N"/>
</dbReference>
<keyword evidence="8" id="KW-0969">Cilium</keyword>
<name>A0A1I0EWJ5_9GAMM</name>
<dbReference type="PRINTS" id="PR00207">
    <property type="entry name" value="FLAGELLIN"/>
</dbReference>
<dbReference type="PANTHER" id="PTHR42792">
    <property type="entry name" value="FLAGELLIN"/>
    <property type="match status" value="1"/>
</dbReference>
<evidence type="ECO:0000256" key="4">
    <source>
        <dbReference type="ARBA" id="ARBA00023143"/>
    </source>
</evidence>
<dbReference type="GO" id="GO:0009288">
    <property type="term" value="C:bacterial-type flagellum"/>
    <property type="evidence" value="ECO:0007669"/>
    <property type="project" value="UniProtKB-SubCell"/>
</dbReference>
<keyword evidence="8" id="KW-0966">Cell projection</keyword>
<dbReference type="Pfam" id="PF00669">
    <property type="entry name" value="Flagellin_N"/>
    <property type="match status" value="1"/>
</dbReference>
<keyword evidence="9" id="KW-1185">Reference proteome</keyword>
<reference evidence="9" key="1">
    <citation type="submission" date="2016-10" db="EMBL/GenBank/DDBJ databases">
        <authorList>
            <person name="Varghese N."/>
            <person name="Submissions S."/>
        </authorList>
    </citation>
    <scope>NUCLEOTIDE SEQUENCE [LARGE SCALE GENOMIC DNA]</scope>
    <source>
        <strain evidence="9">DSM 18579</strain>
    </source>
</reference>
<dbReference type="GO" id="GO:0005576">
    <property type="term" value="C:extracellular region"/>
    <property type="evidence" value="ECO:0007669"/>
    <property type="project" value="UniProtKB-SubCell"/>
</dbReference>
<keyword evidence="3 5" id="KW-0964">Secreted</keyword>
<gene>
    <name evidence="8" type="ORF">SAMN02583745_02551</name>
</gene>
<evidence type="ECO:0000313" key="8">
    <source>
        <dbReference type="EMBL" id="SET49870.1"/>
    </source>
</evidence>
<proteinExistence type="inferred from homology"/>